<accession>A0A0A9DY88</accession>
<reference evidence="1" key="2">
    <citation type="journal article" date="2015" name="Data Brief">
        <title>Shoot transcriptome of the giant reed, Arundo donax.</title>
        <authorList>
            <person name="Barrero R.A."/>
            <person name="Guerrero F.D."/>
            <person name="Moolhuijzen P."/>
            <person name="Goolsby J.A."/>
            <person name="Tidwell J."/>
            <person name="Bellgard S.E."/>
            <person name="Bellgard M.I."/>
        </authorList>
    </citation>
    <scope>NUCLEOTIDE SEQUENCE</scope>
    <source>
        <tissue evidence="1">Shoot tissue taken approximately 20 cm above the soil surface</tissue>
    </source>
</reference>
<protein>
    <submittedName>
        <fullName evidence="1">Uncharacterized protein</fullName>
    </submittedName>
</protein>
<name>A0A0A9DY88_ARUDO</name>
<dbReference type="AlphaFoldDB" id="A0A0A9DY88"/>
<proteinExistence type="predicted"/>
<organism evidence="1">
    <name type="scientific">Arundo donax</name>
    <name type="common">Giant reed</name>
    <name type="synonym">Donax arundinaceus</name>
    <dbReference type="NCBI Taxonomy" id="35708"/>
    <lineage>
        <taxon>Eukaryota</taxon>
        <taxon>Viridiplantae</taxon>
        <taxon>Streptophyta</taxon>
        <taxon>Embryophyta</taxon>
        <taxon>Tracheophyta</taxon>
        <taxon>Spermatophyta</taxon>
        <taxon>Magnoliopsida</taxon>
        <taxon>Liliopsida</taxon>
        <taxon>Poales</taxon>
        <taxon>Poaceae</taxon>
        <taxon>PACMAD clade</taxon>
        <taxon>Arundinoideae</taxon>
        <taxon>Arundineae</taxon>
        <taxon>Arundo</taxon>
    </lineage>
</organism>
<dbReference type="EMBL" id="GBRH01205124">
    <property type="protein sequence ID" value="JAD92771.1"/>
    <property type="molecule type" value="Transcribed_RNA"/>
</dbReference>
<reference evidence="1" key="1">
    <citation type="submission" date="2014-09" db="EMBL/GenBank/DDBJ databases">
        <authorList>
            <person name="Magalhaes I.L.F."/>
            <person name="Oliveira U."/>
            <person name="Santos F.R."/>
            <person name="Vidigal T.H.D.A."/>
            <person name="Brescovit A.D."/>
            <person name="Santos A.J."/>
        </authorList>
    </citation>
    <scope>NUCLEOTIDE SEQUENCE</scope>
    <source>
        <tissue evidence="1">Shoot tissue taken approximately 20 cm above the soil surface</tissue>
    </source>
</reference>
<evidence type="ECO:0000313" key="1">
    <source>
        <dbReference type="EMBL" id="JAD92771.1"/>
    </source>
</evidence>
<sequence>MLIYQISPTWIKLFRCLSVQFRHILTLYTMWHHLSLGACQMPDGHIGLFPAFFCVLA</sequence>